<gene>
    <name evidence="3" type="ORF">C8D98_0597</name>
</gene>
<name>A0A4R1KDB4_9BACT</name>
<dbReference type="PANTHER" id="PTHR43674">
    <property type="entry name" value="NITRILASE C965.09-RELATED"/>
    <property type="match status" value="1"/>
</dbReference>
<dbReference type="Proteomes" id="UP000294614">
    <property type="component" value="Unassembled WGS sequence"/>
</dbReference>
<protein>
    <submittedName>
        <fullName evidence="3">Putative amidohydrolase</fullName>
    </submittedName>
</protein>
<dbReference type="Gene3D" id="3.60.110.10">
    <property type="entry name" value="Carbon-nitrogen hydrolase"/>
    <property type="match status" value="1"/>
</dbReference>
<keyword evidence="4" id="KW-1185">Reference proteome</keyword>
<organism evidence="3 4">
    <name type="scientific">Seleniivibrio woodruffii</name>
    <dbReference type="NCBI Taxonomy" id="1078050"/>
    <lineage>
        <taxon>Bacteria</taxon>
        <taxon>Pseudomonadati</taxon>
        <taxon>Deferribacterota</taxon>
        <taxon>Deferribacteres</taxon>
        <taxon>Deferribacterales</taxon>
        <taxon>Geovibrionaceae</taxon>
        <taxon>Seleniivibrio</taxon>
    </lineage>
</organism>
<dbReference type="EMBL" id="SMGG01000003">
    <property type="protein sequence ID" value="TCK62087.1"/>
    <property type="molecule type" value="Genomic_DNA"/>
</dbReference>
<dbReference type="SUPFAM" id="SSF56317">
    <property type="entry name" value="Carbon-nitrogen hydrolase"/>
    <property type="match status" value="1"/>
</dbReference>
<reference evidence="3 4" key="1">
    <citation type="submission" date="2019-03" db="EMBL/GenBank/DDBJ databases">
        <title>Genomic Encyclopedia of Type Strains, Phase IV (KMG-IV): sequencing the most valuable type-strain genomes for metagenomic binning, comparative biology and taxonomic classification.</title>
        <authorList>
            <person name="Goeker M."/>
        </authorList>
    </citation>
    <scope>NUCLEOTIDE SEQUENCE [LARGE SCALE GENOMIC DNA]</scope>
    <source>
        <strain evidence="3 4">DSM 24984</strain>
    </source>
</reference>
<keyword evidence="1 3" id="KW-0378">Hydrolase</keyword>
<evidence type="ECO:0000313" key="3">
    <source>
        <dbReference type="EMBL" id="TCK62087.1"/>
    </source>
</evidence>
<accession>A0A4R1KDB4</accession>
<dbReference type="InterPro" id="IPR003010">
    <property type="entry name" value="C-N_Hydrolase"/>
</dbReference>
<evidence type="ECO:0000313" key="4">
    <source>
        <dbReference type="Proteomes" id="UP000294614"/>
    </source>
</evidence>
<evidence type="ECO:0000256" key="1">
    <source>
        <dbReference type="ARBA" id="ARBA00022801"/>
    </source>
</evidence>
<dbReference type="InterPro" id="IPR036526">
    <property type="entry name" value="C-N_Hydrolase_sf"/>
</dbReference>
<feature type="domain" description="CN hydrolase" evidence="2">
    <location>
        <begin position="1"/>
        <end position="248"/>
    </location>
</feature>
<dbReference type="Pfam" id="PF00795">
    <property type="entry name" value="CN_hydrolase"/>
    <property type="match status" value="1"/>
</dbReference>
<comment type="caution">
    <text evidence="3">The sequence shown here is derived from an EMBL/GenBank/DDBJ whole genome shotgun (WGS) entry which is preliminary data.</text>
</comment>
<dbReference type="PROSITE" id="PS50263">
    <property type="entry name" value="CN_HYDROLASE"/>
    <property type="match status" value="1"/>
</dbReference>
<dbReference type="CDD" id="cd07586">
    <property type="entry name" value="nitrilase_8"/>
    <property type="match status" value="1"/>
</dbReference>
<dbReference type="AlphaFoldDB" id="A0A4R1KDB4"/>
<dbReference type="OrthoDB" id="9760188at2"/>
<proteinExistence type="predicted"/>
<dbReference type="GO" id="GO:0033388">
    <property type="term" value="P:putrescine biosynthetic process from arginine"/>
    <property type="evidence" value="ECO:0007669"/>
    <property type="project" value="TreeGrafter"/>
</dbReference>
<dbReference type="PANTHER" id="PTHR43674:SF2">
    <property type="entry name" value="BETA-UREIDOPROPIONASE"/>
    <property type="match status" value="1"/>
</dbReference>
<dbReference type="RefSeq" id="WP_132871870.1">
    <property type="nucleotide sequence ID" value="NZ_SMGG01000003.1"/>
</dbReference>
<evidence type="ECO:0000259" key="2">
    <source>
        <dbReference type="PROSITE" id="PS50263"/>
    </source>
</evidence>
<dbReference type="GO" id="GO:0050126">
    <property type="term" value="F:N-carbamoylputrescine amidase activity"/>
    <property type="evidence" value="ECO:0007669"/>
    <property type="project" value="TreeGrafter"/>
</dbReference>
<sequence length="278" mass="31361">MKVHLAQMKPVLGNLEKNAQKHFEIIEQAVSEGCDLVVFPELSLTGYYLLDLVYDVAMDENHPVYQKFLDYSNEIAIVFGYVYESREKLFYNAASFVHRGKTVHTHKKVYLPDYTLFEEGRYFAAGSSIQAFDTEFGRCGLLICEDVFHLSSLYILSQSGAQNIIIPSNSPARGNLELGHDASNAWQTSNRYIAGVLTVNLVFVNRVGVEDGVSFWGGSEAYDARGRRLAAADMFKETGVTVDIDIDSVRRARIETPFLRDEKSFLVRNFLNEEGGRK</sequence>
<dbReference type="InterPro" id="IPR050345">
    <property type="entry name" value="Aliph_Amidase/BUP"/>
</dbReference>